<dbReference type="InterPro" id="IPR029055">
    <property type="entry name" value="Ntn_hydrolases_N"/>
</dbReference>
<accession>V4UHQ9</accession>
<dbReference type="PANTHER" id="PTHR11599">
    <property type="entry name" value="PROTEASOME SUBUNIT ALPHA/BETA"/>
    <property type="match status" value="1"/>
</dbReference>
<dbReference type="Gene3D" id="3.60.20.10">
    <property type="entry name" value="Glutamine Phosphoribosylpyrophosphate, subunit 1, domain 1"/>
    <property type="match status" value="1"/>
</dbReference>
<organism evidence="2 3">
    <name type="scientific">Citrus clementina</name>
    <name type="common">Clementine</name>
    <name type="synonym">Citrus deliciosa x Citrus sinensis</name>
    <dbReference type="NCBI Taxonomy" id="85681"/>
    <lineage>
        <taxon>Eukaryota</taxon>
        <taxon>Viridiplantae</taxon>
        <taxon>Streptophyta</taxon>
        <taxon>Embryophyta</taxon>
        <taxon>Tracheophyta</taxon>
        <taxon>Spermatophyta</taxon>
        <taxon>Magnoliopsida</taxon>
        <taxon>eudicotyledons</taxon>
        <taxon>Gunneridae</taxon>
        <taxon>Pentapetalae</taxon>
        <taxon>rosids</taxon>
        <taxon>malvids</taxon>
        <taxon>Sapindales</taxon>
        <taxon>Rutaceae</taxon>
        <taxon>Aurantioideae</taxon>
        <taxon>Citrus</taxon>
    </lineage>
</organism>
<keyword evidence="1" id="KW-0647">Proteasome</keyword>
<keyword evidence="3" id="KW-1185">Reference proteome</keyword>
<name>V4UHQ9_CITCL</name>
<protein>
    <recommendedName>
        <fullName evidence="4">Proteasome alpha-type subunits domain-containing protein</fullName>
    </recommendedName>
</protein>
<dbReference type="Pfam" id="PF00227">
    <property type="entry name" value="Proteasome"/>
    <property type="match status" value="1"/>
</dbReference>
<evidence type="ECO:0008006" key="4">
    <source>
        <dbReference type="Google" id="ProtNLM"/>
    </source>
</evidence>
<gene>
    <name evidence="2" type="ORF">CICLE_v10017953mg</name>
</gene>
<evidence type="ECO:0000313" key="2">
    <source>
        <dbReference type="EMBL" id="ESR61846.1"/>
    </source>
</evidence>
<dbReference type="SUPFAM" id="SSF56235">
    <property type="entry name" value="N-terminal nucleophile aminohydrolases (Ntn hydrolases)"/>
    <property type="match status" value="1"/>
</dbReference>
<dbReference type="InterPro" id="IPR050115">
    <property type="entry name" value="Proteasome_alpha"/>
</dbReference>
<evidence type="ECO:0000313" key="3">
    <source>
        <dbReference type="Proteomes" id="UP000030687"/>
    </source>
</evidence>
<proteinExistence type="predicted"/>
<dbReference type="GO" id="GO:0051603">
    <property type="term" value="P:proteolysis involved in protein catabolic process"/>
    <property type="evidence" value="ECO:0007669"/>
    <property type="project" value="InterPro"/>
</dbReference>
<dbReference type="InParanoid" id="V4UHQ9"/>
<dbReference type="InterPro" id="IPR001353">
    <property type="entry name" value="Proteasome_sua/b"/>
</dbReference>
<reference evidence="2 3" key="1">
    <citation type="submission" date="2013-10" db="EMBL/GenBank/DDBJ databases">
        <authorList>
            <consortium name="International Citrus Genome Consortium"/>
            <person name="Jenkins J."/>
            <person name="Schmutz J."/>
            <person name="Prochnik S."/>
            <person name="Rokhsar D."/>
            <person name="Gmitter F."/>
            <person name="Ollitrault P."/>
            <person name="Machado M."/>
            <person name="Talon M."/>
            <person name="Wincker P."/>
            <person name="Jaillon O."/>
            <person name="Morgante M."/>
        </authorList>
    </citation>
    <scope>NUCLEOTIDE SEQUENCE</scope>
    <source>
        <strain evidence="3">cv. Clemenules</strain>
    </source>
</reference>
<evidence type="ECO:0000256" key="1">
    <source>
        <dbReference type="ARBA" id="ARBA00022942"/>
    </source>
</evidence>
<dbReference type="AlphaFoldDB" id="V4UHQ9"/>
<dbReference type="eggNOG" id="KOG0178">
    <property type="taxonomic scope" value="Eukaryota"/>
</dbReference>
<dbReference type="STRING" id="85681.V4UHQ9"/>
<sequence length="126" mass="14072">MQDQLLGYCLKMGCLVGENNVTSKLLQTSTSPEKMYKIDDHVACAVAGITSDANILINTARVQARHYAYAYLNQCYQEPMPVEQLVQSLCDTKQGALHTIWWASSIWCFVSLCGLGQKLCFPALYE</sequence>
<dbReference type="KEGG" id="cic:CICLE_v10017953mg"/>
<dbReference type="Proteomes" id="UP000030687">
    <property type="component" value="Unassembled WGS sequence"/>
</dbReference>
<dbReference type="GO" id="GO:0005839">
    <property type="term" value="C:proteasome core complex"/>
    <property type="evidence" value="ECO:0007669"/>
    <property type="project" value="InterPro"/>
</dbReference>
<dbReference type="Gramene" id="ESR61846">
    <property type="protein sequence ID" value="ESR61846"/>
    <property type="gene ID" value="CICLE_v10017953mg"/>
</dbReference>
<dbReference type="EMBL" id="KI536312">
    <property type="protein sequence ID" value="ESR61846.1"/>
    <property type="molecule type" value="Genomic_DNA"/>
</dbReference>